<keyword evidence="3" id="KW-1185">Reference proteome</keyword>
<dbReference type="InterPro" id="IPR025736">
    <property type="entry name" value="PucR_C-HTH_dom"/>
</dbReference>
<dbReference type="Gene3D" id="1.10.10.2840">
    <property type="entry name" value="PucR C-terminal helix-turn-helix domain"/>
    <property type="match status" value="1"/>
</dbReference>
<sequence length="370" mass="39087">MTTADLSALADATATAVGGAVSVMDPQGYVVAYSSVPGQPIDDVRRDGILGKQVPARYMVHHIDPDFRRSSTVHVVDVAGALPRLAVAVSVDGEYLGSIWCIASGAGIRPPAPAAVAALTRAAAAAVPLLSARHHPADADNPRVRALLTDPEVVTTPGKRYAVLAAEVESPRAQKMLVQLAGLLQLTFGNAGDSGCIVDGNTVLLVVESDDERAFAAEAEEVRRRAETAFGAAVSFAIGGPDARPAIALKHAHWVLDAIETGAQTTTFEQNRVSVTLRRAGEALSEVSLALPAVERMLSCDASEGTEYAATVLALLAHESNVAAASASLYLHPNTFRYRLRRTKELFGLDLDDVDTRLLVWMSLRLTIGR</sequence>
<evidence type="ECO:0000259" key="1">
    <source>
        <dbReference type="Pfam" id="PF13556"/>
    </source>
</evidence>
<dbReference type="InterPro" id="IPR042070">
    <property type="entry name" value="PucR_C-HTH_sf"/>
</dbReference>
<dbReference type="InterPro" id="IPR051448">
    <property type="entry name" value="CdaR-like_regulators"/>
</dbReference>
<organism evidence="2 3">
    <name type="scientific">Rhodococcoides fascians</name>
    <name type="common">Rhodococcus fascians</name>
    <dbReference type="NCBI Taxonomy" id="1828"/>
    <lineage>
        <taxon>Bacteria</taxon>
        <taxon>Bacillati</taxon>
        <taxon>Actinomycetota</taxon>
        <taxon>Actinomycetes</taxon>
        <taxon>Mycobacteriales</taxon>
        <taxon>Nocardiaceae</taxon>
        <taxon>Rhodococcoides</taxon>
    </lineage>
</organism>
<dbReference type="PATRIC" id="fig|1653479.3.peg.1168"/>
<dbReference type="AlphaFoldDB" id="A0A143QH27"/>
<evidence type="ECO:0000313" key="2">
    <source>
        <dbReference type="EMBL" id="AMY22463.1"/>
    </source>
</evidence>
<feature type="domain" description="PucR C-terminal helix-turn-helix" evidence="1">
    <location>
        <begin position="309"/>
        <end position="366"/>
    </location>
</feature>
<dbReference type="EMBL" id="CP015220">
    <property type="protein sequence ID" value="AMY22463.1"/>
    <property type="molecule type" value="Genomic_DNA"/>
</dbReference>
<dbReference type="RefSeq" id="WP_048316995.1">
    <property type="nucleotide sequence ID" value="NZ_CP015220.1"/>
</dbReference>
<dbReference type="OrthoDB" id="3190266at2"/>
<dbReference type="Proteomes" id="UP000076038">
    <property type="component" value="Chromosome"/>
</dbReference>
<reference evidence="3" key="2">
    <citation type="submission" date="2016-04" db="EMBL/GenBank/DDBJ databases">
        <title>Complete Genome and Plasmid Sequences for Rhodococcus fascians D188 and Draft Sequences for Rhodococcus spp. Isolates PBTS 1 and PBTS 2.</title>
        <authorList>
            <person name="Stamer R."/>
            <person name="Vereecke D."/>
            <person name="Zhang Y."/>
            <person name="Schilkey F."/>
            <person name="Devitt N."/>
            <person name="Randall J."/>
        </authorList>
    </citation>
    <scope>NUCLEOTIDE SEQUENCE [LARGE SCALE GENOMIC DNA]</scope>
    <source>
        <strain evidence="3">PBTS2</strain>
    </source>
</reference>
<evidence type="ECO:0000313" key="3">
    <source>
        <dbReference type="Proteomes" id="UP000076038"/>
    </source>
</evidence>
<dbReference type="KEGG" id="rhs:A3Q41_01152"/>
<dbReference type="PANTHER" id="PTHR33744">
    <property type="entry name" value="CARBOHYDRATE DIACID REGULATOR"/>
    <property type="match status" value="1"/>
</dbReference>
<proteinExistence type="predicted"/>
<reference evidence="2 3" key="1">
    <citation type="journal article" date="2016" name="Genome Announc.">
        <title>Complete Genome and Plasmid Sequences for Rhodococcus fascians D188 and Draft Sequences for Rhodococcus Isolates PBTS 1 and PBTS 2.</title>
        <authorList>
            <person name="Stamler R.A."/>
            <person name="Vereecke D."/>
            <person name="Zhang Y."/>
            <person name="Schilkey F."/>
            <person name="Devitt N."/>
            <person name="Randall J.J."/>
        </authorList>
    </citation>
    <scope>NUCLEOTIDE SEQUENCE [LARGE SCALE GENOMIC DNA]</scope>
    <source>
        <strain evidence="2 3">PBTS2</strain>
    </source>
</reference>
<dbReference type="PANTHER" id="PTHR33744:SF17">
    <property type="entry name" value="CONSERVED PROTEIN"/>
    <property type="match status" value="1"/>
</dbReference>
<protein>
    <submittedName>
        <fullName evidence="2">Carbohydrate diacid regulator</fullName>
    </submittedName>
</protein>
<gene>
    <name evidence="2" type="primary">cdaR_1</name>
    <name evidence="2" type="ORF">A3Q41_01152</name>
</gene>
<name>A0A143QH27_RHOFA</name>
<accession>A0A143QH27</accession>
<dbReference type="Pfam" id="PF13556">
    <property type="entry name" value="HTH_30"/>
    <property type="match status" value="1"/>
</dbReference>